<evidence type="ECO:0000256" key="1">
    <source>
        <dbReference type="SAM" id="MobiDB-lite"/>
    </source>
</evidence>
<name>A0A067NIS9_PLEO1</name>
<evidence type="ECO:0008006" key="4">
    <source>
        <dbReference type="Google" id="ProtNLM"/>
    </source>
</evidence>
<dbReference type="Proteomes" id="UP000027073">
    <property type="component" value="Unassembled WGS sequence"/>
</dbReference>
<dbReference type="EMBL" id="KL198009">
    <property type="protein sequence ID" value="KDQ26875.1"/>
    <property type="molecule type" value="Genomic_DNA"/>
</dbReference>
<dbReference type="OrthoDB" id="3003917at2759"/>
<accession>A0A067NIS9</accession>
<dbReference type="HOGENOM" id="CLU_032496_0_0_1"/>
<reference evidence="3" key="1">
    <citation type="journal article" date="2014" name="Proc. Natl. Acad. Sci. U.S.A.">
        <title>Extensive sampling of basidiomycete genomes demonstrates inadequacy of the white-rot/brown-rot paradigm for wood decay fungi.</title>
        <authorList>
            <person name="Riley R."/>
            <person name="Salamov A.A."/>
            <person name="Brown D.W."/>
            <person name="Nagy L.G."/>
            <person name="Floudas D."/>
            <person name="Held B.W."/>
            <person name="Levasseur A."/>
            <person name="Lombard V."/>
            <person name="Morin E."/>
            <person name="Otillar R."/>
            <person name="Lindquist E.A."/>
            <person name="Sun H."/>
            <person name="LaButti K.M."/>
            <person name="Schmutz J."/>
            <person name="Jabbour D."/>
            <person name="Luo H."/>
            <person name="Baker S.E."/>
            <person name="Pisabarro A.G."/>
            <person name="Walton J.D."/>
            <person name="Blanchette R.A."/>
            <person name="Henrissat B."/>
            <person name="Martin F."/>
            <person name="Cullen D."/>
            <person name="Hibbett D.S."/>
            <person name="Grigoriev I.V."/>
        </authorList>
    </citation>
    <scope>NUCLEOTIDE SEQUENCE [LARGE SCALE GENOMIC DNA]</scope>
    <source>
        <strain evidence="3">PC15</strain>
    </source>
</reference>
<feature type="region of interest" description="Disordered" evidence="1">
    <location>
        <begin position="468"/>
        <end position="497"/>
    </location>
</feature>
<dbReference type="STRING" id="1137138.A0A067NIS9"/>
<gene>
    <name evidence="2" type="ORF">PLEOSDRAFT_1105773</name>
</gene>
<feature type="region of interest" description="Disordered" evidence="1">
    <location>
        <begin position="371"/>
        <end position="390"/>
    </location>
</feature>
<sequence>MATVEKEYYLRQSSKPQNWTASQEKSIAKDFPFSDIALETPDQYVARTYLQFLWLPESIVPLEFLIPAIQRVQVASTSTQHPLHALLEPLLLTPRSVRNKYHVELSQILTDNGGAGEIEETMMWYVLNYEKFDHTTGSDDEARASDTWRKSWLTRMERREYVVAFCYAQFVFTMDRVLVQILLYMLKLTLPAQPQPERSPKRRKRKGRADEPANSLAPEDILESFMDKLSAWQHIQNLESTAGTKDNLDWMQIFCQDIIEPQFISSLPEVCELFRSKVFQTSVFSDGTSTRSSSPDRDVEVTAPSRASSRAGSVIPEGDGQERASSSRTLSRARSRSLSVSLAQEEKARAASVGFVKKRVLNREVSMSRAFKPKPKETAKPAESTKAKSMAPWVNKKLTEDKGVTLVEETPEKPRAMIRSTSKARPFALSTVAKHALPDSSKSFDDDDEEEIWELPNSSPDVLLLRPIEEEQDSDSYSLKSKRVFVPDTPSKRPRRQ</sequence>
<organism evidence="2 3">
    <name type="scientific">Pleurotus ostreatus (strain PC15)</name>
    <name type="common">Oyster mushroom</name>
    <dbReference type="NCBI Taxonomy" id="1137138"/>
    <lineage>
        <taxon>Eukaryota</taxon>
        <taxon>Fungi</taxon>
        <taxon>Dikarya</taxon>
        <taxon>Basidiomycota</taxon>
        <taxon>Agaricomycotina</taxon>
        <taxon>Agaricomycetes</taxon>
        <taxon>Agaricomycetidae</taxon>
        <taxon>Agaricales</taxon>
        <taxon>Pleurotineae</taxon>
        <taxon>Pleurotaceae</taxon>
        <taxon>Pleurotus</taxon>
    </lineage>
</organism>
<protein>
    <recommendedName>
        <fullName evidence="4">DNA replication regulator Sld3 C-terminal domain-containing protein</fullName>
    </recommendedName>
</protein>
<feature type="compositionally biased region" description="Basic and acidic residues" evidence="1">
    <location>
        <begin position="374"/>
        <end position="386"/>
    </location>
</feature>
<dbReference type="InParanoid" id="A0A067NIS9"/>
<evidence type="ECO:0000313" key="3">
    <source>
        <dbReference type="Proteomes" id="UP000027073"/>
    </source>
</evidence>
<feature type="region of interest" description="Disordered" evidence="1">
    <location>
        <begin position="194"/>
        <end position="214"/>
    </location>
</feature>
<dbReference type="AlphaFoldDB" id="A0A067NIS9"/>
<proteinExistence type="predicted"/>
<feature type="compositionally biased region" description="Low complexity" evidence="1">
    <location>
        <begin position="323"/>
        <end position="339"/>
    </location>
</feature>
<dbReference type="VEuPathDB" id="FungiDB:PLEOSDRAFT_1105773"/>
<evidence type="ECO:0000313" key="2">
    <source>
        <dbReference type="EMBL" id="KDQ26875.1"/>
    </source>
</evidence>
<feature type="region of interest" description="Disordered" evidence="1">
    <location>
        <begin position="285"/>
        <end position="339"/>
    </location>
</feature>